<evidence type="ECO:0000313" key="2">
    <source>
        <dbReference type="Proteomes" id="UP000231516"/>
    </source>
</evidence>
<protein>
    <submittedName>
        <fullName evidence="1">Uncharacterized protein</fullName>
    </submittedName>
</protein>
<gene>
    <name evidence="1" type="ORF">BFP76_11695</name>
</gene>
<dbReference type="AlphaFoldDB" id="A0A2G5KAT8"/>
<dbReference type="Proteomes" id="UP000231516">
    <property type="component" value="Unassembled WGS sequence"/>
</dbReference>
<dbReference type="EMBL" id="MDGM01000003">
    <property type="protein sequence ID" value="PIB26555.1"/>
    <property type="molecule type" value="Genomic_DNA"/>
</dbReference>
<name>A0A2G5KAT8_9RHOB</name>
<proteinExistence type="predicted"/>
<sequence length="295" mass="33525">MAKLYESLQAKTTLVAKGHHHVDQVNLLLPPNTDMDAVPFLKSCGDVLRDAGLHVLVSDGVVDDGLNLKIGHAFGGFWLIDRCLPHGETTLSNTAFDHHSVDFETASKFYEMQCAEAIKPFNHPFGFDDFVLVVLGENLGLIDSGAAVDTTRIISDVLEMEPERQVVIHGATGSDLHHEKYATIRPFDLNDRVSFSNAAIDRLLDSCRYVVTQNQTVNLQAMFHGKHTVQYARSAFHHISRKVYEDERLRKTYNRARRDRPEFQKYIYWLCHEHLTNENDPQILRAILDRCRTLG</sequence>
<reference evidence="1 2" key="1">
    <citation type="submission" date="2016-08" db="EMBL/GenBank/DDBJ databases">
        <title>Draft genome of Amylibacter sp. strain 4G11.</title>
        <authorList>
            <person name="Wong S.-K."/>
            <person name="Hamasaki K."/>
            <person name="Yoshizawa S."/>
        </authorList>
    </citation>
    <scope>NUCLEOTIDE SEQUENCE [LARGE SCALE GENOMIC DNA]</scope>
    <source>
        <strain evidence="1 2">4G11</strain>
    </source>
</reference>
<organism evidence="1 2">
    <name type="scientific">Paramylibacter kogurei</name>
    <dbReference type="NCBI Taxonomy" id="1889778"/>
    <lineage>
        <taxon>Bacteria</taxon>
        <taxon>Pseudomonadati</taxon>
        <taxon>Pseudomonadota</taxon>
        <taxon>Alphaproteobacteria</taxon>
        <taxon>Rhodobacterales</taxon>
        <taxon>Paracoccaceae</taxon>
        <taxon>Paramylibacter</taxon>
    </lineage>
</organism>
<evidence type="ECO:0000313" key="1">
    <source>
        <dbReference type="EMBL" id="PIB26555.1"/>
    </source>
</evidence>
<accession>A0A2G5KAT8</accession>
<keyword evidence="2" id="KW-1185">Reference proteome</keyword>
<comment type="caution">
    <text evidence="1">The sequence shown here is derived from an EMBL/GenBank/DDBJ whole genome shotgun (WGS) entry which is preliminary data.</text>
</comment>